<keyword evidence="5" id="KW-1185">Reference proteome</keyword>
<comment type="similarity">
    <text evidence="2">Belongs to the NAD(P)-dependent epimerase/dehydratase family. Dihydroflavonol-4-reductase subfamily.</text>
</comment>
<gene>
    <name evidence="4" type="ORF">B0H15DRAFT_932660</name>
</gene>
<evidence type="ECO:0000259" key="3">
    <source>
        <dbReference type="Pfam" id="PF01370"/>
    </source>
</evidence>
<dbReference type="Gene3D" id="3.40.50.720">
    <property type="entry name" value="NAD(P)-binding Rossmann-like Domain"/>
    <property type="match status" value="1"/>
</dbReference>
<dbReference type="Pfam" id="PF01370">
    <property type="entry name" value="Epimerase"/>
    <property type="match status" value="1"/>
</dbReference>
<evidence type="ECO:0000313" key="5">
    <source>
        <dbReference type="Proteomes" id="UP001222325"/>
    </source>
</evidence>
<accession>A0AAD6U0Y4</accession>
<proteinExistence type="inferred from homology"/>
<sequence length="221" mass="23890">MGNLAPTHWVTGSSSILGCFTDWGNVTEEDLLNGNHSPLWNYLATKILAETAAWKFATAHPSLDLTTINPPFIYGPLHTDFPTPEKTRLGANGMIYALLSGALPPQLAPFYCDVRDVARAHVQSLKATQVGEQKRFLISGGAFTWKDAVGYLSVVRPELAARLPSAEGAKALPGPLVATDISPAESVLGMDERNYITWKKSVGDAVDSILLAEKEWGKKSL</sequence>
<dbReference type="EMBL" id="JARJCN010000045">
    <property type="protein sequence ID" value="KAJ7082355.1"/>
    <property type="molecule type" value="Genomic_DNA"/>
</dbReference>
<name>A0AAD6U0Y4_9AGAR</name>
<keyword evidence="1" id="KW-0560">Oxidoreductase</keyword>
<dbReference type="PANTHER" id="PTHR10366:SF564">
    <property type="entry name" value="STEROL-4-ALPHA-CARBOXYLATE 3-DEHYDROGENASE, DECARBOXYLATING"/>
    <property type="match status" value="1"/>
</dbReference>
<reference evidence="4" key="1">
    <citation type="submission" date="2023-03" db="EMBL/GenBank/DDBJ databases">
        <title>Massive genome expansion in bonnet fungi (Mycena s.s.) driven by repeated elements and novel gene families across ecological guilds.</title>
        <authorList>
            <consortium name="Lawrence Berkeley National Laboratory"/>
            <person name="Harder C.B."/>
            <person name="Miyauchi S."/>
            <person name="Viragh M."/>
            <person name="Kuo A."/>
            <person name="Thoen E."/>
            <person name="Andreopoulos B."/>
            <person name="Lu D."/>
            <person name="Skrede I."/>
            <person name="Drula E."/>
            <person name="Henrissat B."/>
            <person name="Morin E."/>
            <person name="Kohler A."/>
            <person name="Barry K."/>
            <person name="LaButti K."/>
            <person name="Morin E."/>
            <person name="Salamov A."/>
            <person name="Lipzen A."/>
            <person name="Mereny Z."/>
            <person name="Hegedus B."/>
            <person name="Baldrian P."/>
            <person name="Stursova M."/>
            <person name="Weitz H."/>
            <person name="Taylor A."/>
            <person name="Grigoriev I.V."/>
            <person name="Nagy L.G."/>
            <person name="Martin F."/>
            <person name="Kauserud H."/>
        </authorList>
    </citation>
    <scope>NUCLEOTIDE SEQUENCE</scope>
    <source>
        <strain evidence="4">CBHHK173m</strain>
    </source>
</reference>
<dbReference type="GO" id="GO:0016616">
    <property type="term" value="F:oxidoreductase activity, acting on the CH-OH group of donors, NAD or NADP as acceptor"/>
    <property type="evidence" value="ECO:0007669"/>
    <property type="project" value="TreeGrafter"/>
</dbReference>
<evidence type="ECO:0000256" key="2">
    <source>
        <dbReference type="ARBA" id="ARBA00023445"/>
    </source>
</evidence>
<dbReference type="InterPro" id="IPR050425">
    <property type="entry name" value="NAD(P)_dehydrat-like"/>
</dbReference>
<dbReference type="PANTHER" id="PTHR10366">
    <property type="entry name" value="NAD DEPENDENT EPIMERASE/DEHYDRATASE"/>
    <property type="match status" value="1"/>
</dbReference>
<feature type="domain" description="NAD-dependent epimerase/dehydratase" evidence="3">
    <location>
        <begin position="10"/>
        <end position="133"/>
    </location>
</feature>
<comment type="caution">
    <text evidence="4">The sequence shown here is derived from an EMBL/GenBank/DDBJ whole genome shotgun (WGS) entry which is preliminary data.</text>
</comment>
<dbReference type="InterPro" id="IPR036291">
    <property type="entry name" value="NAD(P)-bd_dom_sf"/>
</dbReference>
<dbReference type="AlphaFoldDB" id="A0AAD6U0Y4"/>
<dbReference type="SUPFAM" id="SSF51735">
    <property type="entry name" value="NAD(P)-binding Rossmann-fold domains"/>
    <property type="match status" value="1"/>
</dbReference>
<evidence type="ECO:0000313" key="4">
    <source>
        <dbReference type="EMBL" id="KAJ7082355.1"/>
    </source>
</evidence>
<organism evidence="4 5">
    <name type="scientific">Mycena belliarum</name>
    <dbReference type="NCBI Taxonomy" id="1033014"/>
    <lineage>
        <taxon>Eukaryota</taxon>
        <taxon>Fungi</taxon>
        <taxon>Dikarya</taxon>
        <taxon>Basidiomycota</taxon>
        <taxon>Agaricomycotina</taxon>
        <taxon>Agaricomycetes</taxon>
        <taxon>Agaricomycetidae</taxon>
        <taxon>Agaricales</taxon>
        <taxon>Marasmiineae</taxon>
        <taxon>Mycenaceae</taxon>
        <taxon>Mycena</taxon>
    </lineage>
</organism>
<evidence type="ECO:0000256" key="1">
    <source>
        <dbReference type="ARBA" id="ARBA00023002"/>
    </source>
</evidence>
<protein>
    <recommendedName>
        <fullName evidence="3">NAD-dependent epimerase/dehydratase domain-containing protein</fullName>
    </recommendedName>
</protein>
<dbReference type="InterPro" id="IPR001509">
    <property type="entry name" value="Epimerase_deHydtase"/>
</dbReference>
<dbReference type="Proteomes" id="UP001222325">
    <property type="component" value="Unassembled WGS sequence"/>
</dbReference>